<evidence type="ECO:0000256" key="2">
    <source>
        <dbReference type="SAM" id="MobiDB-lite"/>
    </source>
</evidence>
<feature type="region of interest" description="Disordered" evidence="2">
    <location>
        <begin position="921"/>
        <end position="949"/>
    </location>
</feature>
<dbReference type="Proteomes" id="UP000248483">
    <property type="component" value="Unplaced"/>
</dbReference>
<feature type="compositionally biased region" description="Pro residues" evidence="2">
    <location>
        <begin position="1169"/>
        <end position="1187"/>
    </location>
</feature>
<feature type="region of interest" description="Disordered" evidence="2">
    <location>
        <begin position="312"/>
        <end position="366"/>
    </location>
</feature>
<feature type="compositionally biased region" description="Low complexity" evidence="2">
    <location>
        <begin position="181"/>
        <end position="190"/>
    </location>
</feature>
<sequence length="1296" mass="135303">MQDTLHISLHAPTALWTKYSYPHFTGKVTILAACMSVPAWVRRQRQGLMSEAMDQPAGSPGNPKPGEGGEGSMEPGTCQELLHRLRELEAENSALAQANENQRETYERCLDEVANHVVQALLNQKDLREECIKLKKRVFDLERQNQMLSALFQQKLQLTAGSLPQIPLAPLQLPSEPPASPSLSSAEGPATSLPLGRCAGQREVCWEQQLRPGGPGPPAAPPPALEALSPFLRKKAQILEVLRALEETDPLLLCSPATPWPPPGEGSGSPEPINGELCGPPQPEPSPWAPYLLLGPGSLGGLLHWERLLGAPGEEESAGRPWGPSRGSPQAQGTGSGPPCAPGSSSSSSSDEAGDPNEAPSPDTLLGALARKRLNLGQLLEDTESYLQAFLAGAACPLGGEQPGPRQPSSPDQGPQQLSKSKGLPKSAWGGGTPEAHRPGFGATSEGQGPLPFLSVFMGAGDAPLGSRSGHPHSSSQVKSKLQIGSPSPGEAQGPLLPSPARGLKFLKLPPASEKVPTYPQLTLEVPRAPEVLRSPGVPSSPCHPESCPYESAQEKSLDKAGSESPHPGRRTPGSSSKKPGQGPGRRPGDPGYTPLRDRLAALGKLKTGPEGPQGPEKNGVPARPGTEKARGGGKSGESTGDTAPSASRPPEQPEAKGALRGAVALGTSSLKQQESGLLGDPGSRVYSSHSMGARVDLEPVSPRSCLTKVELAKSRLAGALCPQVPRTPAKVPTSTPSLGKPNKSPHGSPTKLPSKSPTKVVPRPVAPPATKEPPKPDKGKGPPWADCSGTTAQPTPPAPGPADPGPGPEGRAPHSAIEEKVMKGIEENMLRLQGQERAPGTEAKHRNASSIASWFGLKKSKLPALNRRTEAAKGKEGAGGGSPLRKEVKMEARKLEAESLNISKLMAKAEDLRRALEEEKAYLSSRARPRPGGPAPGPGAGLGQVQGQLAGMYQGADTFMQQLLNRVDGKELPPKSWREPKPEYGDFQPVSSDPKNPWPACGPRNGLVGPLQGCGKPPGKPSSEPGRREEMPSEDSLAEPVPTSHFTACGSLTRTLDSGIGTFPPPDHGSSGTPSKNLPKTKPPRLEPPAGVPPARPPPLTKVPRRAHTLEREVPGIEELLVSGRHPSMPAFPALLTAAPGHRGHQTCPHGECLGRGVGLSGSSTHHPPSPCPRIDPCEDPGPPAPVQLAKNWTFPNARAASGSSDPFLCPPRQLEGLPRTPMALPVDVDGKRSLEPSRPAPAPQGPAFGGSRTPSTSDVGEEGRVASGGPPGLETSESLSDSLYDSLSSCGSQG</sequence>
<evidence type="ECO:0000259" key="3">
    <source>
        <dbReference type="Pfam" id="PF15246"/>
    </source>
</evidence>
<evidence type="ECO:0000256" key="1">
    <source>
        <dbReference type="SAM" id="Coils"/>
    </source>
</evidence>
<feature type="compositionally biased region" description="Basic and acidic residues" evidence="2">
    <location>
        <begin position="553"/>
        <end position="562"/>
    </location>
</feature>
<protein>
    <submittedName>
        <fullName evidence="5">Nck-associated protein 5-like isoform X6</fullName>
    </submittedName>
</protein>
<organism evidence="4 5">
    <name type="scientific">Delphinapterus leucas</name>
    <name type="common">Beluga whale</name>
    <dbReference type="NCBI Taxonomy" id="9749"/>
    <lineage>
        <taxon>Eukaryota</taxon>
        <taxon>Metazoa</taxon>
        <taxon>Chordata</taxon>
        <taxon>Craniata</taxon>
        <taxon>Vertebrata</taxon>
        <taxon>Euteleostomi</taxon>
        <taxon>Mammalia</taxon>
        <taxon>Eutheria</taxon>
        <taxon>Laurasiatheria</taxon>
        <taxon>Artiodactyla</taxon>
        <taxon>Whippomorpha</taxon>
        <taxon>Cetacea</taxon>
        <taxon>Odontoceti</taxon>
        <taxon>Monodontidae</taxon>
        <taxon>Delphinapterus</taxon>
    </lineage>
</organism>
<feature type="compositionally biased region" description="Polar residues" evidence="2">
    <location>
        <begin position="472"/>
        <end position="486"/>
    </location>
</feature>
<feature type="region of interest" description="Disordered" evidence="2">
    <location>
        <begin position="257"/>
        <end position="283"/>
    </location>
</feature>
<feature type="compositionally biased region" description="Pro residues" evidence="2">
    <location>
        <begin position="795"/>
        <end position="808"/>
    </location>
</feature>
<feature type="compositionally biased region" description="Polar residues" evidence="2">
    <location>
        <begin position="667"/>
        <end position="676"/>
    </location>
</feature>
<dbReference type="RefSeq" id="XP_022427934.1">
    <property type="nucleotide sequence ID" value="XM_022572226.2"/>
</dbReference>
<dbReference type="PANTHER" id="PTHR21740">
    <property type="entry name" value="NCK-ASSOCIATED PROTEIN 5"/>
    <property type="match status" value="1"/>
</dbReference>
<feature type="region of interest" description="Disordered" evidence="2">
    <location>
        <begin position="1160"/>
        <end position="1296"/>
    </location>
</feature>
<keyword evidence="4" id="KW-1185">Reference proteome</keyword>
<keyword evidence="1" id="KW-0175">Coiled coil</keyword>
<dbReference type="Pfam" id="PF15246">
    <property type="entry name" value="NCKAP5"/>
    <property type="match status" value="1"/>
</dbReference>
<feature type="compositionally biased region" description="Polar residues" evidence="2">
    <location>
        <begin position="637"/>
        <end position="646"/>
    </location>
</feature>
<dbReference type="GeneID" id="111174022"/>
<dbReference type="PANTHER" id="PTHR21740:SF3">
    <property type="entry name" value="NCK-ASSOCIATED PROTEIN 5-LIKE"/>
    <property type="match status" value="1"/>
</dbReference>
<dbReference type="CTD" id="57701"/>
<feature type="coiled-coil region" evidence="1">
    <location>
        <begin position="78"/>
        <end position="144"/>
    </location>
</feature>
<dbReference type="InterPro" id="IPR032769">
    <property type="entry name" value="NCKAP5_C"/>
</dbReference>
<feature type="region of interest" description="Disordered" evidence="2">
    <location>
        <begin position="51"/>
        <end position="76"/>
    </location>
</feature>
<dbReference type="GO" id="GO:0001578">
    <property type="term" value="P:microtubule bundle formation"/>
    <property type="evidence" value="ECO:0007669"/>
    <property type="project" value="TreeGrafter"/>
</dbReference>
<name>A0A2Y9MZM9_DELLE</name>
<feature type="compositionally biased region" description="Pro residues" evidence="2">
    <location>
        <begin position="1087"/>
        <end position="1102"/>
    </location>
</feature>
<feature type="compositionally biased region" description="Polar residues" evidence="2">
    <location>
        <begin position="746"/>
        <end position="758"/>
    </location>
</feature>
<gene>
    <name evidence="5" type="primary">NCKAP5L</name>
</gene>
<dbReference type="InterPro" id="IPR026163">
    <property type="entry name" value="Nckap5l"/>
</dbReference>
<feature type="domain" description="Nck-associated protein 5 C-terminal" evidence="3">
    <location>
        <begin position="815"/>
        <end position="1116"/>
    </location>
</feature>
<feature type="compositionally biased region" description="Low complexity" evidence="2">
    <location>
        <begin position="1014"/>
        <end position="1025"/>
    </location>
</feature>
<proteinExistence type="predicted"/>
<accession>A0A2Y9MZM9</accession>
<feature type="compositionally biased region" description="Low complexity" evidence="2">
    <location>
        <begin position="1275"/>
        <end position="1296"/>
    </location>
</feature>
<reference evidence="5" key="1">
    <citation type="submission" date="2025-08" db="UniProtKB">
        <authorList>
            <consortium name="RefSeq"/>
        </authorList>
    </citation>
    <scope>IDENTIFICATION</scope>
    <source>
        <tissue evidence="5">Blood</tissue>
    </source>
</reference>
<dbReference type="GO" id="GO:0035371">
    <property type="term" value="C:microtubule plus-end"/>
    <property type="evidence" value="ECO:0007669"/>
    <property type="project" value="TreeGrafter"/>
</dbReference>
<feature type="region of interest" description="Disordered" evidence="2">
    <location>
        <begin position="717"/>
        <end position="825"/>
    </location>
</feature>
<feature type="compositionally biased region" description="Basic and acidic residues" evidence="2">
    <location>
        <begin position="968"/>
        <end position="985"/>
    </location>
</feature>
<feature type="region of interest" description="Disordered" evidence="2">
    <location>
        <begin position="169"/>
        <end position="193"/>
    </location>
</feature>
<evidence type="ECO:0000313" key="5">
    <source>
        <dbReference type="RefSeq" id="XP_022427934.1"/>
    </source>
</evidence>
<feature type="region of interest" description="Disordered" evidence="2">
    <location>
        <begin position="395"/>
        <end position="704"/>
    </location>
</feature>
<feature type="compositionally biased region" description="Polar residues" evidence="2">
    <location>
        <begin position="1045"/>
        <end position="1057"/>
    </location>
</feature>
<dbReference type="GO" id="GO:0007019">
    <property type="term" value="P:microtubule depolymerization"/>
    <property type="evidence" value="ECO:0007669"/>
    <property type="project" value="TreeGrafter"/>
</dbReference>
<evidence type="ECO:0000313" key="4">
    <source>
        <dbReference type="Proteomes" id="UP000248483"/>
    </source>
</evidence>
<feature type="region of interest" description="Disordered" evidence="2">
    <location>
        <begin position="965"/>
        <end position="1113"/>
    </location>
</feature>
<feature type="compositionally biased region" description="Polar residues" evidence="2">
    <location>
        <begin position="407"/>
        <end position="420"/>
    </location>
</feature>